<proteinExistence type="predicted"/>
<evidence type="ECO:0000313" key="1">
    <source>
        <dbReference type="EMBL" id="KIQ62429.1"/>
    </source>
</evidence>
<keyword evidence="2" id="KW-1185">Reference proteome</keyword>
<organism evidence="1 2">
    <name type="scientific">Kitasatospora griseola</name>
    <name type="common">Streptomyces griseolosporeus</name>
    <dbReference type="NCBI Taxonomy" id="2064"/>
    <lineage>
        <taxon>Bacteria</taxon>
        <taxon>Bacillati</taxon>
        <taxon>Actinomycetota</taxon>
        <taxon>Actinomycetes</taxon>
        <taxon>Kitasatosporales</taxon>
        <taxon>Streptomycetaceae</taxon>
        <taxon>Kitasatospora</taxon>
    </lineage>
</organism>
<gene>
    <name evidence="1" type="ORF">TR51_25675</name>
</gene>
<dbReference type="Proteomes" id="UP000032066">
    <property type="component" value="Unassembled WGS sequence"/>
</dbReference>
<name>A0A0D0PIV3_KITGR</name>
<dbReference type="AlphaFoldDB" id="A0A0D0PIV3"/>
<reference evidence="1 2" key="1">
    <citation type="submission" date="2015-02" db="EMBL/GenBank/DDBJ databases">
        <title>Draft genome sequence of Kitasatospora griseola MF730-N6, a bafilomycin, terpentecin and satosporin producer.</title>
        <authorList>
            <person name="Arens J.C."/>
            <person name="Haltli B."/>
            <person name="Kerr R.G."/>
        </authorList>
    </citation>
    <scope>NUCLEOTIDE SEQUENCE [LARGE SCALE GENOMIC DNA]</scope>
    <source>
        <strain evidence="1 2">MF730-N6</strain>
    </source>
</reference>
<sequence>MIASPTIITDLSAAGFVNAARVEAGVLAVNMQRLRDAKTTGASPLRVRFLARRIEESATRIKGLLTMAHDWNDFEDAEVFGG</sequence>
<accession>A0A0D0PIV3</accession>
<dbReference type="EMBL" id="JXZB01000004">
    <property type="protein sequence ID" value="KIQ62429.1"/>
    <property type="molecule type" value="Genomic_DNA"/>
</dbReference>
<comment type="caution">
    <text evidence="1">The sequence shown here is derived from an EMBL/GenBank/DDBJ whole genome shotgun (WGS) entry which is preliminary data.</text>
</comment>
<evidence type="ECO:0000313" key="2">
    <source>
        <dbReference type="Proteomes" id="UP000032066"/>
    </source>
</evidence>
<protein>
    <submittedName>
        <fullName evidence="1">Uncharacterized protein</fullName>
    </submittedName>
</protein>
<dbReference type="PATRIC" id="fig|2064.6.peg.5461"/>
<dbReference type="RefSeq" id="WP_043914414.1">
    <property type="nucleotide sequence ID" value="NZ_JXZB01000004.1"/>
</dbReference>